<reference evidence="2" key="1">
    <citation type="submission" date="2014-09" db="EMBL/GenBank/DDBJ databases">
        <authorList>
            <person name="Magalhaes I.L.F."/>
            <person name="Oliveira U."/>
            <person name="Santos F.R."/>
            <person name="Vidigal T.H.D.A."/>
            <person name="Brescovit A.D."/>
            <person name="Santos A.J."/>
        </authorList>
    </citation>
    <scope>NUCLEOTIDE SEQUENCE</scope>
    <source>
        <tissue evidence="2">Shoot tissue taken approximately 20 cm above the soil surface</tissue>
    </source>
</reference>
<sequence>MRANASAEVSESYSNEYQRPCNS</sequence>
<accession>A0A0A9FIE4</accession>
<proteinExistence type="predicted"/>
<organism evidence="2">
    <name type="scientific">Arundo donax</name>
    <name type="common">Giant reed</name>
    <name type="synonym">Donax arundinaceus</name>
    <dbReference type="NCBI Taxonomy" id="35708"/>
    <lineage>
        <taxon>Eukaryota</taxon>
        <taxon>Viridiplantae</taxon>
        <taxon>Streptophyta</taxon>
        <taxon>Embryophyta</taxon>
        <taxon>Tracheophyta</taxon>
        <taxon>Spermatophyta</taxon>
        <taxon>Magnoliopsida</taxon>
        <taxon>Liliopsida</taxon>
        <taxon>Poales</taxon>
        <taxon>Poaceae</taxon>
        <taxon>PACMAD clade</taxon>
        <taxon>Arundinoideae</taxon>
        <taxon>Arundineae</taxon>
        <taxon>Arundo</taxon>
    </lineage>
</organism>
<dbReference type="AlphaFoldDB" id="A0A0A9FIE4"/>
<evidence type="ECO:0000256" key="1">
    <source>
        <dbReference type="SAM" id="MobiDB-lite"/>
    </source>
</evidence>
<evidence type="ECO:0000313" key="2">
    <source>
        <dbReference type="EMBL" id="JAE10999.1"/>
    </source>
</evidence>
<protein>
    <submittedName>
        <fullName evidence="2">Uncharacterized protein</fullName>
    </submittedName>
</protein>
<dbReference type="EMBL" id="GBRH01186897">
    <property type="protein sequence ID" value="JAE10999.1"/>
    <property type="molecule type" value="Transcribed_RNA"/>
</dbReference>
<name>A0A0A9FIE4_ARUDO</name>
<feature type="region of interest" description="Disordered" evidence="1">
    <location>
        <begin position="1"/>
        <end position="23"/>
    </location>
</feature>
<feature type="compositionally biased region" description="Polar residues" evidence="1">
    <location>
        <begin position="7"/>
        <end position="23"/>
    </location>
</feature>
<reference evidence="2" key="2">
    <citation type="journal article" date="2015" name="Data Brief">
        <title>Shoot transcriptome of the giant reed, Arundo donax.</title>
        <authorList>
            <person name="Barrero R.A."/>
            <person name="Guerrero F.D."/>
            <person name="Moolhuijzen P."/>
            <person name="Goolsby J.A."/>
            <person name="Tidwell J."/>
            <person name="Bellgard S.E."/>
            <person name="Bellgard M.I."/>
        </authorList>
    </citation>
    <scope>NUCLEOTIDE SEQUENCE</scope>
    <source>
        <tissue evidence="2">Shoot tissue taken approximately 20 cm above the soil surface</tissue>
    </source>
</reference>